<dbReference type="EMBL" id="VWRN01000027">
    <property type="protein sequence ID" value="KAA6126167.1"/>
    <property type="molecule type" value="Genomic_DNA"/>
</dbReference>
<dbReference type="Proteomes" id="UP000324324">
    <property type="component" value="Unassembled WGS sequence"/>
</dbReference>
<evidence type="ECO:0000313" key="2">
    <source>
        <dbReference type="EMBL" id="KAA6126167.1"/>
    </source>
</evidence>
<dbReference type="Pfam" id="PF13508">
    <property type="entry name" value="Acetyltransf_7"/>
    <property type="match status" value="1"/>
</dbReference>
<dbReference type="InterPro" id="IPR000182">
    <property type="entry name" value="GNAT_dom"/>
</dbReference>
<organism evidence="2 3">
    <name type="scientific">Cupriavidus cauae</name>
    <dbReference type="NCBI Taxonomy" id="2608999"/>
    <lineage>
        <taxon>Bacteria</taxon>
        <taxon>Pseudomonadati</taxon>
        <taxon>Pseudomonadota</taxon>
        <taxon>Betaproteobacteria</taxon>
        <taxon>Burkholderiales</taxon>
        <taxon>Burkholderiaceae</taxon>
        <taxon>Cupriavidus</taxon>
    </lineage>
</organism>
<dbReference type="InterPro" id="IPR050276">
    <property type="entry name" value="MshD_Acetyltransferase"/>
</dbReference>
<dbReference type="PANTHER" id="PTHR43617:SF2">
    <property type="entry name" value="UPF0039 PROTEIN SLL0451"/>
    <property type="match status" value="1"/>
</dbReference>
<name>A0A5M8AQD6_9BURK</name>
<gene>
    <name evidence="2" type="ORF">F1599_09265</name>
</gene>
<dbReference type="PROSITE" id="PS51186">
    <property type="entry name" value="GNAT"/>
    <property type="match status" value="1"/>
</dbReference>
<dbReference type="AlphaFoldDB" id="A0A5M8AQD6"/>
<feature type="domain" description="N-acetyltransferase" evidence="1">
    <location>
        <begin position="3"/>
        <end position="158"/>
    </location>
</feature>
<dbReference type="RefSeq" id="WP_150082849.1">
    <property type="nucleotide sequence ID" value="NZ_VWRN01000027.1"/>
</dbReference>
<keyword evidence="3" id="KW-1185">Reference proteome</keyword>
<sequence length="172" mass="18351">MPIQIRDEVPADIPVIESVVAEAFRSATHASGTEPLIVNALRARGQLSISLVATDADQLGGRIVGHVAVSPVAISDGSADWYGLGPIAVLPAWQSKGVGTLLMNAALDALRRRGARGCVVLGEPAYYSRFGFVCRADLVLPDVPPEYFQAVRFEGEWPAGTVEYDEAFWVTG</sequence>
<comment type="caution">
    <text evidence="2">The sequence shown here is derived from an EMBL/GenBank/DDBJ whole genome shotgun (WGS) entry which is preliminary data.</text>
</comment>
<evidence type="ECO:0000313" key="3">
    <source>
        <dbReference type="Proteomes" id="UP000324324"/>
    </source>
</evidence>
<dbReference type="GO" id="GO:0016747">
    <property type="term" value="F:acyltransferase activity, transferring groups other than amino-acyl groups"/>
    <property type="evidence" value="ECO:0007669"/>
    <property type="project" value="InterPro"/>
</dbReference>
<dbReference type="PANTHER" id="PTHR43617">
    <property type="entry name" value="L-AMINO ACID N-ACETYLTRANSFERASE"/>
    <property type="match status" value="1"/>
</dbReference>
<reference evidence="2 3" key="1">
    <citation type="submission" date="2019-09" db="EMBL/GenBank/DDBJ databases">
        <title>Isolation of a novel species in the genus Cupriavidus from patients with sepsis using whole genome sequencing.</title>
        <authorList>
            <person name="Kweon O.J."/>
            <person name="Lee M.-K."/>
        </authorList>
    </citation>
    <scope>NUCLEOTIDE SEQUENCE [LARGE SCALE GENOMIC DNA]</scope>
    <source>
        <strain evidence="2 3">MKL-01</strain>
    </source>
</reference>
<evidence type="ECO:0000259" key="1">
    <source>
        <dbReference type="PROSITE" id="PS51186"/>
    </source>
</evidence>
<dbReference type="SUPFAM" id="SSF55729">
    <property type="entry name" value="Acyl-CoA N-acyltransferases (Nat)"/>
    <property type="match status" value="1"/>
</dbReference>
<keyword evidence="2" id="KW-0808">Transferase</keyword>
<proteinExistence type="predicted"/>
<protein>
    <submittedName>
        <fullName evidence="2">N-acetyltransferase</fullName>
    </submittedName>
</protein>
<dbReference type="CDD" id="cd04301">
    <property type="entry name" value="NAT_SF"/>
    <property type="match status" value="1"/>
</dbReference>
<dbReference type="InterPro" id="IPR016181">
    <property type="entry name" value="Acyl_CoA_acyltransferase"/>
</dbReference>
<dbReference type="Gene3D" id="3.40.630.30">
    <property type="match status" value="1"/>
</dbReference>
<accession>A0A5M8AQD6</accession>